<gene>
    <name evidence="3" type="ORF">WJU16_25110</name>
</gene>
<reference evidence="4" key="1">
    <citation type="submission" date="2024-03" db="EMBL/GenBank/DDBJ databases">
        <title>Chitinophaga horti sp. nov., isolated from garden soil.</title>
        <authorList>
            <person name="Lee D.S."/>
            <person name="Han D.M."/>
            <person name="Baek J.H."/>
            <person name="Choi D.G."/>
            <person name="Jeon J.H."/>
            <person name="Jeon C.O."/>
        </authorList>
    </citation>
    <scope>NUCLEOTIDE SEQUENCE [LARGE SCALE GENOMIC DNA]</scope>
    <source>
        <strain evidence="4">GPA1</strain>
    </source>
</reference>
<accession>A0ABZ2YPE8</accession>
<proteinExistence type="predicted"/>
<feature type="transmembrane region" description="Helical" evidence="1">
    <location>
        <begin position="16"/>
        <end position="36"/>
    </location>
</feature>
<dbReference type="PROSITE" id="PS51468">
    <property type="entry name" value="VIT"/>
    <property type="match status" value="1"/>
</dbReference>
<evidence type="ECO:0000313" key="4">
    <source>
        <dbReference type="Proteomes" id="UP001485459"/>
    </source>
</evidence>
<feature type="transmembrane region" description="Helical" evidence="1">
    <location>
        <begin position="100"/>
        <end position="118"/>
    </location>
</feature>
<organism evidence="3 4">
    <name type="scientific">Chitinophaga pollutisoli</name>
    <dbReference type="NCBI Taxonomy" id="3133966"/>
    <lineage>
        <taxon>Bacteria</taxon>
        <taxon>Pseudomonadati</taxon>
        <taxon>Bacteroidota</taxon>
        <taxon>Chitinophagia</taxon>
        <taxon>Chitinophagales</taxon>
        <taxon>Chitinophagaceae</taxon>
        <taxon>Chitinophaga</taxon>
    </lineage>
</organism>
<feature type="transmembrane region" description="Helical" evidence="1">
    <location>
        <begin position="160"/>
        <end position="181"/>
    </location>
</feature>
<dbReference type="InterPro" id="IPR031005">
    <property type="entry name" value="Sorted_by_XrtN"/>
</dbReference>
<sequence>MENKRSLKQRLLDHRYLTYISALLFSLLLYCFGNLIDTPRGDTLFTLFVVHAGLAILCLICYMTMERKKPYSKDIKTVLWLLWLVSCYALNREIPVFDESTTWQAVLLVISGATLLTFRYADLLPGWGRALLGISAGVATLLFAYLAICCIPLFPFAAVGIILLGLGFHAFVPAFLVYHTISAIRNLQLGKPALTGAALSLLIVAAFCIRYAMIVQDINQAYNRKMIEGSDELPAWVETANQLRPGFVNDRVLKTGLVFTTSEVLQNLFDFDMPNRNFDARNFHDPLVTIAHLFSPALRPDHADRIKILEALYDSRHEAQERLWSGDKLSTTYVHTCIRLWPEQHLAYTEKSITVYNAARWGAAEGIYSFELPEGGVVTSLSLWINGKEEKAILTTKEKADTAYKTIVGVEQRDPSLVRWQEGNTVSLRVFPVNSMDSRVFKIGVTAPLKVEGGKMIYYNIAFRGPVFRRATEYTSITNEGDQLPAVKPAGFARNGTLLEREGAYRPNWQLEMPLVPLRPQTFAFNGNAYTIQAYEPERSSVSTSAIYLDINHSWTRADMRTIFGMAGNIPIKTFAGDKFVSLTKENFREHVEPLLDNRFSLFPFHRIPDPAGALVITKNTTVSPALTDLEGSVFRLKLAERLADPAFPKIRLYDLGTRLSPYLASLKAARAFRYEQGNVTQLRELLNKGLFAEDPETPDKVVIDEAKAAIVRRADSSATGTAPDHLMRLFAYNHILQQTGKGLITGSQGQEHLVAAAKEAYVVSPISSLVVLETQQDYDRFGIHDEGNSLKNASLNGNGAVPEPHEWALIVLAIVSLYIYLNRRRWTVSNA</sequence>
<dbReference type="Proteomes" id="UP001485459">
    <property type="component" value="Chromosome"/>
</dbReference>
<feature type="transmembrane region" description="Helical" evidence="1">
    <location>
        <begin position="48"/>
        <end position="65"/>
    </location>
</feature>
<evidence type="ECO:0000256" key="1">
    <source>
        <dbReference type="SAM" id="Phobius"/>
    </source>
</evidence>
<evidence type="ECO:0000259" key="2">
    <source>
        <dbReference type="PROSITE" id="PS51468"/>
    </source>
</evidence>
<evidence type="ECO:0000313" key="3">
    <source>
        <dbReference type="EMBL" id="WZN41247.1"/>
    </source>
</evidence>
<dbReference type="RefSeq" id="WP_341836102.1">
    <property type="nucleotide sequence ID" value="NZ_CP149822.1"/>
</dbReference>
<protein>
    <submittedName>
        <fullName evidence="3">XrtN system VIT domain-containing protein</fullName>
    </submittedName>
</protein>
<dbReference type="InterPro" id="IPR013694">
    <property type="entry name" value="VIT"/>
</dbReference>
<feature type="transmembrane region" description="Helical" evidence="1">
    <location>
        <begin position="130"/>
        <end position="154"/>
    </location>
</feature>
<dbReference type="NCBIfam" id="TIGR04477">
    <property type="entry name" value="sorted_by_XrtN"/>
    <property type="match status" value="1"/>
</dbReference>
<dbReference type="EMBL" id="CP149822">
    <property type="protein sequence ID" value="WZN41247.1"/>
    <property type="molecule type" value="Genomic_DNA"/>
</dbReference>
<keyword evidence="1" id="KW-0812">Transmembrane</keyword>
<name>A0ABZ2YPE8_9BACT</name>
<feature type="transmembrane region" description="Helical" evidence="1">
    <location>
        <begin position="77"/>
        <end position="94"/>
    </location>
</feature>
<feature type="transmembrane region" description="Helical" evidence="1">
    <location>
        <begin position="193"/>
        <end position="213"/>
    </location>
</feature>
<dbReference type="Pfam" id="PF08487">
    <property type="entry name" value="VIT"/>
    <property type="match status" value="1"/>
</dbReference>
<keyword evidence="4" id="KW-1185">Reference proteome</keyword>
<keyword evidence="1" id="KW-1133">Transmembrane helix</keyword>
<feature type="domain" description="VIT" evidence="2">
    <location>
        <begin position="317"/>
        <end position="447"/>
    </location>
</feature>
<keyword evidence="1" id="KW-0472">Membrane</keyword>